<comment type="caution">
    <text evidence="1">The sequence shown here is derived from an EMBL/GenBank/DDBJ whole genome shotgun (WGS) entry which is preliminary data.</text>
</comment>
<evidence type="ECO:0000313" key="1">
    <source>
        <dbReference type="EMBL" id="KAJ1191671.1"/>
    </source>
</evidence>
<gene>
    <name evidence="1" type="ORF">NDU88_000987</name>
</gene>
<protein>
    <submittedName>
        <fullName evidence="1">Uncharacterized protein</fullName>
    </submittedName>
</protein>
<dbReference type="Proteomes" id="UP001066276">
    <property type="component" value="Chromosome 2_2"/>
</dbReference>
<accession>A0AAV7UST3</accession>
<organism evidence="1 2">
    <name type="scientific">Pleurodeles waltl</name>
    <name type="common">Iberian ribbed newt</name>
    <dbReference type="NCBI Taxonomy" id="8319"/>
    <lineage>
        <taxon>Eukaryota</taxon>
        <taxon>Metazoa</taxon>
        <taxon>Chordata</taxon>
        <taxon>Craniata</taxon>
        <taxon>Vertebrata</taxon>
        <taxon>Euteleostomi</taxon>
        <taxon>Amphibia</taxon>
        <taxon>Batrachia</taxon>
        <taxon>Caudata</taxon>
        <taxon>Salamandroidea</taxon>
        <taxon>Salamandridae</taxon>
        <taxon>Pleurodelinae</taxon>
        <taxon>Pleurodeles</taxon>
    </lineage>
</organism>
<name>A0AAV7UST3_PLEWA</name>
<dbReference type="EMBL" id="JANPWB010000004">
    <property type="protein sequence ID" value="KAJ1191671.1"/>
    <property type="molecule type" value="Genomic_DNA"/>
</dbReference>
<dbReference type="AlphaFoldDB" id="A0AAV7UST3"/>
<keyword evidence="2" id="KW-1185">Reference proteome</keyword>
<sequence length="88" mass="10662">MGRFCVPWYKVDGVMVKRKVAQQKYVQSSQETHRRKFDWKEIRKELASPSPRRRQQELDRLPWHAVAKETLVKRKHAPLQRLRSRPGR</sequence>
<reference evidence="1" key="1">
    <citation type="journal article" date="2022" name="bioRxiv">
        <title>Sequencing and chromosome-scale assembly of the giantPleurodeles waltlgenome.</title>
        <authorList>
            <person name="Brown T."/>
            <person name="Elewa A."/>
            <person name="Iarovenko S."/>
            <person name="Subramanian E."/>
            <person name="Araus A.J."/>
            <person name="Petzold A."/>
            <person name="Susuki M."/>
            <person name="Suzuki K.-i.T."/>
            <person name="Hayashi T."/>
            <person name="Toyoda A."/>
            <person name="Oliveira C."/>
            <person name="Osipova E."/>
            <person name="Leigh N.D."/>
            <person name="Simon A."/>
            <person name="Yun M.H."/>
        </authorList>
    </citation>
    <scope>NUCLEOTIDE SEQUENCE</scope>
    <source>
        <strain evidence="1">20211129_DDA</strain>
        <tissue evidence="1">Liver</tissue>
    </source>
</reference>
<proteinExistence type="predicted"/>
<evidence type="ECO:0000313" key="2">
    <source>
        <dbReference type="Proteomes" id="UP001066276"/>
    </source>
</evidence>